<evidence type="ECO:0000313" key="1">
    <source>
        <dbReference type="EMBL" id="GAJ17881.1"/>
    </source>
</evidence>
<protein>
    <submittedName>
        <fullName evidence="1">Uncharacterized protein</fullName>
    </submittedName>
</protein>
<reference evidence="1" key="1">
    <citation type="journal article" date="2014" name="Front. Microbiol.">
        <title>High frequency of phylogenetically diverse reductive dehalogenase-homologous genes in deep subseafloor sedimentary metagenomes.</title>
        <authorList>
            <person name="Kawai M."/>
            <person name="Futagami T."/>
            <person name="Toyoda A."/>
            <person name="Takaki Y."/>
            <person name="Nishi S."/>
            <person name="Hori S."/>
            <person name="Arai W."/>
            <person name="Tsubouchi T."/>
            <person name="Morono Y."/>
            <person name="Uchiyama I."/>
            <person name="Ito T."/>
            <person name="Fujiyama A."/>
            <person name="Inagaki F."/>
            <person name="Takami H."/>
        </authorList>
    </citation>
    <scope>NUCLEOTIDE SEQUENCE</scope>
    <source>
        <strain evidence="1">Expedition CK06-06</strain>
    </source>
</reference>
<accession>X1VNK4</accession>
<gene>
    <name evidence="1" type="ORF">S12H4_59706</name>
</gene>
<comment type="caution">
    <text evidence="1">The sequence shown here is derived from an EMBL/GenBank/DDBJ whole genome shotgun (WGS) entry which is preliminary data.</text>
</comment>
<sequence length="47" mass="5512">SWMSNMLNITFSQPGANQIIIAELWESINSDTRKYITMVYLYLKIIT</sequence>
<dbReference type="AlphaFoldDB" id="X1VNK4"/>
<name>X1VNK4_9ZZZZ</name>
<feature type="non-terminal residue" evidence="1">
    <location>
        <position position="1"/>
    </location>
</feature>
<proteinExistence type="predicted"/>
<organism evidence="1">
    <name type="scientific">marine sediment metagenome</name>
    <dbReference type="NCBI Taxonomy" id="412755"/>
    <lineage>
        <taxon>unclassified sequences</taxon>
        <taxon>metagenomes</taxon>
        <taxon>ecological metagenomes</taxon>
    </lineage>
</organism>
<dbReference type="EMBL" id="BARW01039089">
    <property type="protein sequence ID" value="GAJ17881.1"/>
    <property type="molecule type" value="Genomic_DNA"/>
</dbReference>